<dbReference type="STRING" id="1437608.GCA_000771645_02421"/>
<organism evidence="1 2">
    <name type="scientific">Bifidobacterium biavatii DSM 23969</name>
    <dbReference type="NCBI Taxonomy" id="1437608"/>
    <lineage>
        <taxon>Bacteria</taxon>
        <taxon>Bacillati</taxon>
        <taxon>Actinomycetota</taxon>
        <taxon>Actinomycetes</taxon>
        <taxon>Bifidobacteriales</taxon>
        <taxon>Bifidobacteriaceae</taxon>
        <taxon>Bifidobacterium</taxon>
    </lineage>
</organism>
<name>A0A086ZYL6_9BIFI</name>
<protein>
    <submittedName>
        <fullName evidence="1">Uncharacterized protein</fullName>
    </submittedName>
</protein>
<dbReference type="Proteomes" id="UP000029108">
    <property type="component" value="Unassembled WGS sequence"/>
</dbReference>
<sequence>MGCDSGLRRCCLAAGISLCIALFGGCVSTNDAGDADGGGAATGSGKIASSLSAYADSLLQGDMSDAQREKVERVRDDGTVTTEDYEQAWSDFKQCMVDKGYHTPVLTKYSNGVYEVASIDPSSMSDEQQKKYENDYIACNFGEVLNINALYQLQVGNPSLYSENYDGVVDCLIREGVVDKTYTKSQLEKDLTPNDNGEWAINVDDPQIGACLAGNNIRVSHKNEKTWKPLG</sequence>
<keyword evidence="2" id="KW-1185">Reference proteome</keyword>
<comment type="caution">
    <text evidence="1">The sequence shown here is derived from an EMBL/GenBank/DDBJ whole genome shotgun (WGS) entry which is preliminary data.</text>
</comment>
<reference evidence="1 2" key="1">
    <citation type="submission" date="2014-03" db="EMBL/GenBank/DDBJ databases">
        <title>Genomics of Bifidobacteria.</title>
        <authorList>
            <person name="Ventura M."/>
            <person name="Milani C."/>
            <person name="Lugli G.A."/>
        </authorList>
    </citation>
    <scope>NUCLEOTIDE SEQUENCE [LARGE SCALE GENOMIC DNA]</scope>
    <source>
        <strain evidence="1 2">DSM 23969</strain>
    </source>
</reference>
<dbReference type="RefSeq" id="WP_152600505.1">
    <property type="nucleotide sequence ID" value="NZ_JDUU01000007.1"/>
</dbReference>
<dbReference type="OrthoDB" id="3230671at2"/>
<dbReference type="eggNOG" id="ENOG5033ZMP">
    <property type="taxonomic scope" value="Bacteria"/>
</dbReference>
<gene>
    <name evidence="1" type="ORF">BBIA_1642</name>
</gene>
<evidence type="ECO:0000313" key="2">
    <source>
        <dbReference type="Proteomes" id="UP000029108"/>
    </source>
</evidence>
<dbReference type="EMBL" id="JGYN01000009">
    <property type="protein sequence ID" value="KFI51616.1"/>
    <property type="molecule type" value="Genomic_DNA"/>
</dbReference>
<evidence type="ECO:0000313" key="1">
    <source>
        <dbReference type="EMBL" id="KFI51616.1"/>
    </source>
</evidence>
<proteinExistence type="predicted"/>
<dbReference type="AlphaFoldDB" id="A0A086ZYL6"/>
<accession>A0A086ZYL6</accession>